<organism evidence="2 3">
    <name type="scientific">Actinokineospora xionganensis</name>
    <dbReference type="NCBI Taxonomy" id="2684470"/>
    <lineage>
        <taxon>Bacteria</taxon>
        <taxon>Bacillati</taxon>
        <taxon>Actinomycetota</taxon>
        <taxon>Actinomycetes</taxon>
        <taxon>Pseudonocardiales</taxon>
        <taxon>Pseudonocardiaceae</taxon>
        <taxon>Actinokineospora</taxon>
    </lineage>
</organism>
<dbReference type="InterPro" id="IPR011032">
    <property type="entry name" value="GroES-like_sf"/>
</dbReference>
<accession>A0ABR7LC82</accession>
<evidence type="ECO:0008006" key="4">
    <source>
        <dbReference type="Google" id="ProtNLM"/>
    </source>
</evidence>
<protein>
    <recommendedName>
        <fullName evidence="4">Ferrochelatase</fullName>
    </recommendedName>
</protein>
<dbReference type="SUPFAM" id="SSF50129">
    <property type="entry name" value="GroES-like"/>
    <property type="match status" value="1"/>
</dbReference>
<sequence length="66" mass="7118">MTTAIMFSAFGDPEVLTRHLLDDAVAGPGEVRARVRAAGVNPVDARVRRGSSPPWSKHSSRHLRGP</sequence>
<evidence type="ECO:0000256" key="1">
    <source>
        <dbReference type="SAM" id="MobiDB-lite"/>
    </source>
</evidence>
<dbReference type="Proteomes" id="UP000734823">
    <property type="component" value="Unassembled WGS sequence"/>
</dbReference>
<gene>
    <name evidence="2" type="ORF">GPZ80_23845</name>
</gene>
<name>A0ABR7LC82_9PSEU</name>
<evidence type="ECO:0000313" key="3">
    <source>
        <dbReference type="Proteomes" id="UP000734823"/>
    </source>
</evidence>
<dbReference type="EMBL" id="JABVED010000015">
    <property type="protein sequence ID" value="MBC6450198.1"/>
    <property type="molecule type" value="Genomic_DNA"/>
</dbReference>
<comment type="caution">
    <text evidence="2">The sequence shown here is derived from an EMBL/GenBank/DDBJ whole genome shotgun (WGS) entry which is preliminary data.</text>
</comment>
<evidence type="ECO:0000313" key="2">
    <source>
        <dbReference type="EMBL" id="MBC6450198.1"/>
    </source>
</evidence>
<dbReference type="Gene3D" id="3.90.180.10">
    <property type="entry name" value="Medium-chain alcohol dehydrogenases, catalytic domain"/>
    <property type="match status" value="1"/>
</dbReference>
<feature type="region of interest" description="Disordered" evidence="1">
    <location>
        <begin position="42"/>
        <end position="66"/>
    </location>
</feature>
<reference evidence="2 3" key="1">
    <citation type="submission" date="2020-06" db="EMBL/GenBank/DDBJ databases">
        <title>Actinokineospora xiongansis sp. nov., isolated from soil of Baiyangdian.</title>
        <authorList>
            <person name="Zhang X."/>
        </authorList>
    </citation>
    <scope>NUCLEOTIDE SEQUENCE [LARGE SCALE GENOMIC DNA]</scope>
    <source>
        <strain evidence="2 3">HBU206404</strain>
    </source>
</reference>
<dbReference type="RefSeq" id="WP_187223309.1">
    <property type="nucleotide sequence ID" value="NZ_JABVED010000015.1"/>
</dbReference>
<keyword evidence="3" id="KW-1185">Reference proteome</keyword>
<proteinExistence type="predicted"/>